<dbReference type="InterPro" id="IPR029063">
    <property type="entry name" value="SAM-dependent_MTases_sf"/>
</dbReference>
<evidence type="ECO:0000313" key="3">
    <source>
        <dbReference type="Proteomes" id="UP000317730"/>
    </source>
</evidence>
<organism evidence="2 3">
    <name type="scientific">Acetobacter peroxydans</name>
    <dbReference type="NCBI Taxonomy" id="104098"/>
    <lineage>
        <taxon>Bacteria</taxon>
        <taxon>Pseudomonadati</taxon>
        <taxon>Pseudomonadota</taxon>
        <taxon>Alphaproteobacteria</taxon>
        <taxon>Acetobacterales</taxon>
        <taxon>Acetobacteraceae</taxon>
        <taxon>Acetobacter</taxon>
    </lineage>
</organism>
<dbReference type="AlphaFoldDB" id="A0A4Y3TTD1"/>
<name>A0A4Y3TTD1_9PROT</name>
<dbReference type="Gene3D" id="3.40.50.150">
    <property type="entry name" value="Vaccinia Virus protein VP39"/>
    <property type="match status" value="1"/>
</dbReference>
<dbReference type="Proteomes" id="UP000317730">
    <property type="component" value="Unassembled WGS sequence"/>
</dbReference>
<evidence type="ECO:0000259" key="1">
    <source>
        <dbReference type="Pfam" id="PF08241"/>
    </source>
</evidence>
<keyword evidence="3" id="KW-1185">Reference proteome</keyword>
<dbReference type="GO" id="GO:0008757">
    <property type="term" value="F:S-adenosylmethionine-dependent methyltransferase activity"/>
    <property type="evidence" value="ECO:0007669"/>
    <property type="project" value="InterPro"/>
</dbReference>
<dbReference type="EMBL" id="BJMV01000007">
    <property type="protein sequence ID" value="GEB85666.1"/>
    <property type="molecule type" value="Genomic_DNA"/>
</dbReference>
<dbReference type="OrthoDB" id="7260171at2"/>
<reference evidence="2 3" key="1">
    <citation type="submission" date="2019-06" db="EMBL/GenBank/DDBJ databases">
        <title>Whole genome shotgun sequence of Acetobacter peroxydans NBRC 13755.</title>
        <authorList>
            <person name="Hosoyama A."/>
            <person name="Uohara A."/>
            <person name="Ohji S."/>
            <person name="Ichikawa N."/>
        </authorList>
    </citation>
    <scope>NUCLEOTIDE SEQUENCE [LARGE SCALE GENOMIC DNA]</scope>
    <source>
        <strain evidence="2 3">NBRC 13755</strain>
    </source>
</reference>
<dbReference type="CDD" id="cd02440">
    <property type="entry name" value="AdoMet_MTases"/>
    <property type="match status" value="1"/>
</dbReference>
<dbReference type="InterPro" id="IPR013216">
    <property type="entry name" value="Methyltransf_11"/>
</dbReference>
<comment type="caution">
    <text evidence="2">The sequence shown here is derived from an EMBL/GenBank/DDBJ whole genome shotgun (WGS) entry which is preliminary data.</text>
</comment>
<dbReference type="Pfam" id="PF08241">
    <property type="entry name" value="Methyltransf_11"/>
    <property type="match status" value="1"/>
</dbReference>
<proteinExistence type="predicted"/>
<accession>A0A4Y3TTD1</accession>
<evidence type="ECO:0000313" key="2">
    <source>
        <dbReference type="EMBL" id="GEB85666.1"/>
    </source>
</evidence>
<dbReference type="RefSeq" id="WP_141376132.1">
    <property type="nucleotide sequence ID" value="NZ_BAPL01000012.1"/>
</dbReference>
<sequence>MLPKPLRRVSLYFRKRRNRPLCEIIDKLHQATGGPVNVLDIGGSLVFWLSIPEITRKKCSIHTLNLPGVLEKLPTEEESLRKTVTMIVGDARDLSMFADQSFDMVICNSVIEHVGNWLDMRVAANEARRVGKRGWFQAPAFEFPLEQHFLLPFIHWLADPLQVRIIKLFRPRFKALSVDDQYMAVYHTRPLTRAQFAALLPGTDMLSERLLFPKSHVAIW</sequence>
<gene>
    <name evidence="2" type="ORF">APE01nite_14630</name>
</gene>
<feature type="domain" description="Methyltransferase type 11" evidence="1">
    <location>
        <begin position="78"/>
        <end position="134"/>
    </location>
</feature>
<protein>
    <recommendedName>
        <fullName evidence="1">Methyltransferase type 11 domain-containing protein</fullName>
    </recommendedName>
</protein>
<dbReference type="SUPFAM" id="SSF53335">
    <property type="entry name" value="S-adenosyl-L-methionine-dependent methyltransferases"/>
    <property type="match status" value="1"/>
</dbReference>